<keyword evidence="8" id="KW-0175">Coiled coil</keyword>
<evidence type="ECO:0000256" key="2">
    <source>
        <dbReference type="ARBA" id="ARBA00004496"/>
    </source>
</evidence>
<sequence length="2371" mass="273297">IDTAESTLQEMLREAGLENKYWLLKLQDHLGLTYLQRLISQAQLPSKKRALQNLFINLPHSIFQKAVRKKEAELSQAVEIPKELWPPSENSLREVVENMKRQLSLMQETLSPRKILADRELLRWASGGLALQGIYKTSNQKDLIAKREELLSVPKEFSFCGPEQGTRMETKKFASSQAESMFTQMIEKLGFSATASAKGGGWGFSLETSMDHRKHSESEETHKSHAEHTYFCSTKLSYIPLVSCYFSKDQLHFSKAALQELKCMEGLLHQPEDPDRLPLLRRRTEDFFHRFGSHANQGPLHLGGIYWWKAVSEGFQREQLEEVKQQSAEALDIYVRGSYSGFGVKVAAGVDVSDSHSKTASQRTNFQNLQTKVQLSMTQTGGPPEANSLLEWKAGLVASNQTWCVIDRGIQLVPIWDIILFNHRSDFKDPIRVANCLKDNYAALTGLTAQIKEGEELPGAEKEARVFLEDVKSWEVSDPEEQLKKLISFMQTLSHKFKSYDIWTNICLTDWGLQNFLVNTVNFCKKSSIYETKCIKSQLCILLDPHIYRVSNFPQVHSIMQWIHQSEPEQEHVNITQFSELIRTFKKTQNDLMEMKAKSESTESVEEAQRKATYEVNMSLGCFLNHLQEMAQADTYILLLSIAAGAGYHVVNNTFQYLLGYDELDFLLETMQTAQDKYQELKTICDYRAQAFLVLTGLTATAGIKAVSPEEKKQRLALIRHHMGQSLSKEVIHVLTKVGADHNWENLEKDLRLLIGGDYEATVSSLEMDDVRKELQSLFLQNKGPREPRDDEKNRQEVIENGAFLELLQRLGLEHYYPKKMSRSNFHLIYKTSVYNNQPSSERELPFYFLQKLLMLDYGLRYLVIRDDEHTQEQVHPRNSDQENADFDPYEDLFEGNDSPTKPSATTVKPHVHPMDIQMAVLHCADDFARRYILAKLSICQFALPLLIPNPCSAQIEFSLWSLGQIRRSWQQAGQSTKEEKDNYKNQQMSRVSTPIVSFIRVGNGFSASKSQIMNCLLSQRKHDVFFHRHCKGSSRDPLLMAGVVEVTWFWPGGEEEDRFDNCLTFTNLHGDAKEHKKQLTFLQEVSSLLVVLMSTSDDNQENRKVVRELCQSSKPLIFLLDDKEKTTSNNSGPRVRIGIRNRNEAEFIQELSTTIRGLLKLSDTALSLENCAQVAREQGMLIDEDQKDCKEAKEKAEILMALLQETEIAQMKENLLPLQGELWQLWCKKDKELYHLREKGNRSIEQHKSDIETDKQMIRHLQLRKAFPLNDLMHSVLGILQDHSETHTKLYFLQWLSVFLDNLTAEHLEKLNEKKKELWARVQKEKQEARKSNSLKGLQNELEAISRKISDCTLGIEQILRELGQIYEALEEGSSTKDTLFLSLPHMTADLMISGVPIELMDGDASYVPLRWVAAVFDKVSEKLGNKRLFVLSILGLQSSGKSTLLNALFGLQFTVSAGRCTRGAYMQLLKVEETFRDELGFDFLLVVDTEGLRAPELSNKSQNRDNELATFVIGLGNLTVINIFGENPSEMQDILQIVVQAFLRMKQVKISPGCLFVHQNVGEVTAKDQNMEGRRRLEQRLDEMAATAAEEEQCSDVTRFSDVIKFDVNTHVYYFAHLWDGNPPMAPPNPRYSHNVQELKSRILATAKQEARGSIMKISDVKFRVQDLWKALLNENFIFSFRNTREVMAMSKLETMYNYWTWELRSHVLCLQDQLINQIQNGKIQTLEKHTLEAPVTEKYEAIKQELEKYFSEDPDSEVLVQWKGNFENKLLILKESLILDSQRKAKELIHLKKNQEKLDNKKSGYEKELLEKSRNLALTVKGTEWSEEELRKKFNPLWKKWVYDVSSTLPPVTEPTIEVDSENILLGYFKREKDMADRLKNKSGGNFHINFDEHVKMNKKYMGLGTWTLEAQDEKSINMTNDRIFSKFNETLNNICRQKHDYNPNYFHEILRIIDEEVKSAPTQERYTFTRNYEIDLSLCLFQRASVKFKEMHEAFKRGNDPVNYLESKKDDFFMSFKISCQGATSIKTFVDFLWNKLTPAVSNTMRKKIAPQIAGDMRATCPAFNGNRSNLEKHILISLAQEENFSNYWQYLHNSQSFFKNYIENQINSYCSNKGSEKMKNFFKMSLNDIKNTILSAIHESTEIAKDKRSTVSGWLDLFCDQLGSNLIFPRRDLIGIEHQERKDIEFLKEAMCKALDSEMKRVEENCLHMPVEEMVPEIQKMLSEHLSGCWKQCPCCKAICTNTIPNHEGDHSVPFHRPQAVSGGWHFETNHFMIDSCTSLVASDCVLVLGDSREIPYKNYRQAGGEYASWSITPDTSTQLYWKWFVCHFRSKLEEKYQKRFIGKGKIPDAWEKITKQDVLDDLKKN</sequence>
<dbReference type="PROSITE" id="PS51717">
    <property type="entry name" value="G_VLIG"/>
    <property type="match status" value="1"/>
</dbReference>
<dbReference type="GO" id="GO:0005634">
    <property type="term" value="C:nucleus"/>
    <property type="evidence" value="ECO:0007669"/>
    <property type="project" value="UniProtKB-SubCell"/>
</dbReference>
<protein>
    <recommendedName>
        <fullName evidence="9">VLIG-type G domain-containing protein</fullName>
    </recommendedName>
</protein>
<evidence type="ECO:0000256" key="1">
    <source>
        <dbReference type="ARBA" id="ARBA00004123"/>
    </source>
</evidence>
<accession>A0A8C3W2J3</accession>
<keyword evidence="7" id="KW-0539">Nucleus</keyword>
<keyword evidence="4" id="KW-0963">Cytoplasm</keyword>
<feature type="coiled-coil region" evidence="8">
    <location>
        <begin position="1309"/>
        <end position="1349"/>
    </location>
</feature>
<feature type="coiled-coil region" evidence="8">
    <location>
        <begin position="1183"/>
        <end position="1210"/>
    </location>
</feature>
<feature type="domain" description="VLIG-type G" evidence="9">
    <location>
        <begin position="1427"/>
        <end position="1668"/>
    </location>
</feature>
<organism evidence="10 11">
    <name type="scientific">Catagonus wagneri</name>
    <name type="common">Chacoan peccary</name>
    <dbReference type="NCBI Taxonomy" id="51154"/>
    <lineage>
        <taxon>Eukaryota</taxon>
        <taxon>Metazoa</taxon>
        <taxon>Chordata</taxon>
        <taxon>Craniata</taxon>
        <taxon>Vertebrata</taxon>
        <taxon>Euteleostomi</taxon>
        <taxon>Mammalia</taxon>
        <taxon>Eutheria</taxon>
        <taxon>Laurasiatheria</taxon>
        <taxon>Artiodactyla</taxon>
        <taxon>Suina</taxon>
        <taxon>Tayassuidae</taxon>
        <taxon>Catagonus</taxon>
    </lineage>
</organism>
<dbReference type="GO" id="GO:0005737">
    <property type="term" value="C:cytoplasm"/>
    <property type="evidence" value="ECO:0007669"/>
    <property type="project" value="UniProtKB-SubCell"/>
</dbReference>
<proteinExistence type="inferred from homology"/>
<dbReference type="Gene3D" id="3.40.50.300">
    <property type="entry name" value="P-loop containing nucleotide triphosphate hydrolases"/>
    <property type="match status" value="1"/>
</dbReference>
<comment type="subcellular location">
    <subcellularLocation>
        <location evidence="2">Cytoplasm</location>
    </subcellularLocation>
    <subcellularLocation>
        <location evidence="1">Nucleus</location>
    </subcellularLocation>
</comment>
<name>A0A8C3W2J3_9CETA</name>
<dbReference type="GeneTree" id="ENSGT00940000154393"/>
<keyword evidence="6" id="KW-0342">GTP-binding</keyword>
<dbReference type="GO" id="GO:0005525">
    <property type="term" value="F:GTP binding"/>
    <property type="evidence" value="ECO:0007669"/>
    <property type="project" value="UniProtKB-KW"/>
</dbReference>
<dbReference type="InterPro" id="IPR057365">
    <property type="entry name" value="URGCP"/>
</dbReference>
<evidence type="ECO:0000256" key="7">
    <source>
        <dbReference type="ARBA" id="ARBA00023242"/>
    </source>
</evidence>
<dbReference type="Ensembl" id="ENSCWAT00000008488.1">
    <property type="protein sequence ID" value="ENSCWAP00000007793.1"/>
    <property type="gene ID" value="ENSCWAG00000006033.1"/>
</dbReference>
<evidence type="ECO:0000259" key="9">
    <source>
        <dbReference type="PROSITE" id="PS51717"/>
    </source>
</evidence>
<dbReference type="Pfam" id="PF25496">
    <property type="entry name" value="URGCP"/>
    <property type="match status" value="1"/>
</dbReference>
<keyword evidence="5" id="KW-0547">Nucleotide-binding</keyword>
<reference evidence="10" key="2">
    <citation type="submission" date="2025-09" db="UniProtKB">
        <authorList>
            <consortium name="Ensembl"/>
        </authorList>
    </citation>
    <scope>IDENTIFICATION</scope>
</reference>
<dbReference type="Pfam" id="PF25974">
    <property type="entry name" value="URGCP_9th"/>
    <property type="match status" value="1"/>
</dbReference>
<dbReference type="PANTHER" id="PTHR22796:SF6">
    <property type="entry name" value="INTERFERON-INDUCED VERY LARGE GTPASE 1-RELATED"/>
    <property type="match status" value="1"/>
</dbReference>
<reference evidence="10" key="1">
    <citation type="submission" date="2025-08" db="UniProtKB">
        <authorList>
            <consortium name="Ensembl"/>
        </authorList>
    </citation>
    <scope>IDENTIFICATION</scope>
</reference>
<evidence type="ECO:0000256" key="6">
    <source>
        <dbReference type="ARBA" id="ARBA00023134"/>
    </source>
</evidence>
<evidence type="ECO:0000256" key="8">
    <source>
        <dbReference type="SAM" id="Coils"/>
    </source>
</evidence>
<keyword evidence="11" id="KW-1185">Reference proteome</keyword>
<evidence type="ECO:0000256" key="3">
    <source>
        <dbReference type="ARBA" id="ARBA00006828"/>
    </source>
</evidence>
<dbReference type="PANTHER" id="PTHR22796">
    <property type="entry name" value="URG4-RELATED"/>
    <property type="match status" value="1"/>
</dbReference>
<dbReference type="Pfam" id="PF25683">
    <property type="entry name" value="URGCP_GTPase"/>
    <property type="match status" value="1"/>
</dbReference>
<dbReference type="SUPFAM" id="SSF52540">
    <property type="entry name" value="P-loop containing nucleoside triphosphate hydrolases"/>
    <property type="match status" value="1"/>
</dbReference>
<dbReference type="InterPro" id="IPR058641">
    <property type="entry name" value="GVIN1_dom"/>
</dbReference>
<evidence type="ECO:0000256" key="5">
    <source>
        <dbReference type="ARBA" id="ARBA00022741"/>
    </source>
</evidence>
<evidence type="ECO:0000256" key="4">
    <source>
        <dbReference type="ARBA" id="ARBA00022490"/>
    </source>
</evidence>
<dbReference type="InterPro" id="IPR030383">
    <property type="entry name" value="G_VLIG_dom"/>
</dbReference>
<evidence type="ECO:0000313" key="11">
    <source>
        <dbReference type="Proteomes" id="UP000694540"/>
    </source>
</evidence>
<evidence type="ECO:0000313" key="10">
    <source>
        <dbReference type="Ensembl" id="ENSCWAP00000007793.1"/>
    </source>
</evidence>
<comment type="similarity">
    <text evidence="3">Belongs to the TRAFAC class dynamin-like GTPase superfamily. Very large inducible GTPase (VLIG) family.</text>
</comment>
<dbReference type="Proteomes" id="UP000694540">
    <property type="component" value="Unplaced"/>
</dbReference>
<dbReference type="InterPro" id="IPR027417">
    <property type="entry name" value="P-loop_NTPase"/>
</dbReference>